<protein>
    <submittedName>
        <fullName evidence="1">Uncharacterized protein</fullName>
    </submittedName>
</protein>
<gene>
    <name evidence="1" type="ORF">MP_TR10364_c0_g1_i1_g.31753</name>
</gene>
<accession>A0A1J3JRQ2</accession>
<dbReference type="AlphaFoldDB" id="A0A1J3JRQ2"/>
<dbReference type="EMBL" id="GEVM01010751">
    <property type="protein sequence ID" value="JAU95187.1"/>
    <property type="molecule type" value="Transcribed_RNA"/>
</dbReference>
<evidence type="ECO:0000313" key="1">
    <source>
        <dbReference type="EMBL" id="JAU95187.1"/>
    </source>
</evidence>
<organism evidence="1">
    <name type="scientific">Noccaea caerulescens</name>
    <name type="common">Alpine penny-cress</name>
    <name type="synonym">Thlaspi caerulescens</name>
    <dbReference type="NCBI Taxonomy" id="107243"/>
    <lineage>
        <taxon>Eukaryota</taxon>
        <taxon>Viridiplantae</taxon>
        <taxon>Streptophyta</taxon>
        <taxon>Embryophyta</taxon>
        <taxon>Tracheophyta</taxon>
        <taxon>Spermatophyta</taxon>
        <taxon>Magnoliopsida</taxon>
        <taxon>eudicotyledons</taxon>
        <taxon>Gunneridae</taxon>
        <taxon>Pentapetalae</taxon>
        <taxon>rosids</taxon>
        <taxon>malvids</taxon>
        <taxon>Brassicales</taxon>
        <taxon>Brassicaceae</taxon>
        <taxon>Coluteocarpeae</taxon>
        <taxon>Noccaea</taxon>
    </lineage>
</organism>
<sequence>MGGLCGGCGGGVAGLITGETFGAGDEVGVTAGGGVAETGGTMVVGGGAVVDGGGAMVVGGGDVVVEVDGEAAGPCALTLKGEMEQESKRRDQMIKFEVIVLRWKPNYEVLLHIKRLRDIGDFLKYELKKVWCNDG</sequence>
<proteinExistence type="predicted"/>
<name>A0A1J3JRQ2_NOCCA</name>
<reference evidence="1" key="1">
    <citation type="submission" date="2016-07" db="EMBL/GenBank/DDBJ databases">
        <title>De novo transcriptome assembly of four accessions of the metal hyperaccumulator plant Noccaea caerulescens.</title>
        <authorList>
            <person name="Blande D."/>
            <person name="Halimaa P."/>
            <person name="Tervahauta A.I."/>
            <person name="Aarts M.G."/>
            <person name="Karenlampi S.O."/>
        </authorList>
    </citation>
    <scope>NUCLEOTIDE SEQUENCE</scope>
</reference>